<evidence type="ECO:0000256" key="8">
    <source>
        <dbReference type="SAM" id="Phobius"/>
    </source>
</evidence>
<feature type="transmembrane region" description="Helical" evidence="8">
    <location>
        <begin position="420"/>
        <end position="445"/>
    </location>
</feature>
<protein>
    <recommendedName>
        <fullName evidence="3">Sodium-dependent dicarboxylate transporter SdcS</fullName>
    </recommendedName>
    <alternativeName>
        <fullName evidence="7">Na(+)/dicarboxylate symporter</fullName>
    </alternativeName>
</protein>
<dbReference type="STRING" id="767817.Desgi_4212"/>
<evidence type="ECO:0000256" key="4">
    <source>
        <dbReference type="ARBA" id="ARBA00022692"/>
    </source>
</evidence>
<evidence type="ECO:0000256" key="1">
    <source>
        <dbReference type="ARBA" id="ARBA00004141"/>
    </source>
</evidence>
<dbReference type="KEGG" id="dgi:Desgi_4212"/>
<dbReference type="RefSeq" id="WP_006521488.1">
    <property type="nucleotide sequence ID" value="NC_021184.1"/>
</dbReference>
<name>R4KS96_9FIRM</name>
<evidence type="ECO:0000256" key="3">
    <source>
        <dbReference type="ARBA" id="ARBA00020150"/>
    </source>
</evidence>
<dbReference type="eggNOG" id="COG0471">
    <property type="taxonomic scope" value="Bacteria"/>
</dbReference>
<feature type="transmembrane region" description="Helical" evidence="8">
    <location>
        <begin position="394"/>
        <end position="414"/>
    </location>
</feature>
<keyword evidence="5 8" id="KW-1133">Transmembrane helix</keyword>
<feature type="transmembrane region" description="Helical" evidence="8">
    <location>
        <begin position="364"/>
        <end position="387"/>
    </location>
</feature>
<reference evidence="9 10" key="1">
    <citation type="submission" date="2012-01" db="EMBL/GenBank/DDBJ databases">
        <title>Complete sequence of Desulfotomaculum gibsoniae DSM 7213.</title>
        <authorList>
            <consortium name="US DOE Joint Genome Institute"/>
            <person name="Lucas S."/>
            <person name="Han J."/>
            <person name="Lapidus A."/>
            <person name="Cheng J.-F."/>
            <person name="Goodwin L."/>
            <person name="Pitluck S."/>
            <person name="Peters L."/>
            <person name="Ovchinnikova G."/>
            <person name="Teshima H."/>
            <person name="Detter J.C."/>
            <person name="Han C."/>
            <person name="Tapia R."/>
            <person name="Land M."/>
            <person name="Hauser L."/>
            <person name="Kyrpides N."/>
            <person name="Ivanova N."/>
            <person name="Pagani I."/>
            <person name="Parshina S."/>
            <person name="Plugge C."/>
            <person name="Muyzer G."/>
            <person name="Kuever J."/>
            <person name="Ivanova A."/>
            <person name="Nazina T."/>
            <person name="Klenk H.-P."/>
            <person name="Brambilla E."/>
            <person name="Spring S."/>
            <person name="Stams A.F."/>
            <person name="Woyke T."/>
        </authorList>
    </citation>
    <scope>NUCLEOTIDE SEQUENCE [LARGE SCALE GENOMIC DNA]</scope>
    <source>
        <strain evidence="9 10">DSM 7213</strain>
    </source>
</reference>
<feature type="transmembrane region" description="Helical" evidence="8">
    <location>
        <begin position="298"/>
        <end position="315"/>
    </location>
</feature>
<dbReference type="Pfam" id="PF00939">
    <property type="entry name" value="Na_sulph_symp"/>
    <property type="match status" value="1"/>
</dbReference>
<evidence type="ECO:0000256" key="6">
    <source>
        <dbReference type="ARBA" id="ARBA00023136"/>
    </source>
</evidence>
<feature type="transmembrane region" description="Helical" evidence="8">
    <location>
        <begin position="169"/>
        <end position="198"/>
    </location>
</feature>
<dbReference type="GO" id="GO:1905039">
    <property type="term" value="P:carboxylic acid transmembrane transport"/>
    <property type="evidence" value="ECO:0007669"/>
    <property type="project" value="UniProtKB-ARBA"/>
</dbReference>
<evidence type="ECO:0000313" key="10">
    <source>
        <dbReference type="Proteomes" id="UP000013520"/>
    </source>
</evidence>
<comment type="similarity">
    <text evidence="2">Belongs to the SLC13A/DASS transporter (TC 2.A.47) family. NADC subfamily.</text>
</comment>
<feature type="transmembrane region" description="Helical" evidence="8">
    <location>
        <begin position="124"/>
        <end position="157"/>
    </location>
</feature>
<keyword evidence="6 8" id="KW-0472">Membrane</keyword>
<dbReference type="PANTHER" id="PTHR10283">
    <property type="entry name" value="SOLUTE CARRIER FAMILY 13 MEMBER"/>
    <property type="match status" value="1"/>
</dbReference>
<evidence type="ECO:0000256" key="7">
    <source>
        <dbReference type="ARBA" id="ARBA00031174"/>
    </source>
</evidence>
<dbReference type="PANTHER" id="PTHR10283:SF82">
    <property type="entry name" value="SOLUTE CARRIER FAMILY 13 MEMBER 2"/>
    <property type="match status" value="1"/>
</dbReference>
<dbReference type="EMBL" id="CP003273">
    <property type="protein sequence ID" value="AGL03465.1"/>
    <property type="molecule type" value="Genomic_DNA"/>
</dbReference>
<keyword evidence="4 8" id="KW-0812">Transmembrane</keyword>
<dbReference type="GO" id="GO:0005886">
    <property type="term" value="C:plasma membrane"/>
    <property type="evidence" value="ECO:0007669"/>
    <property type="project" value="TreeGrafter"/>
</dbReference>
<dbReference type="HOGENOM" id="CLU_005170_0_0_9"/>
<feature type="transmembrane region" description="Helical" evidence="8">
    <location>
        <begin position="42"/>
        <end position="69"/>
    </location>
</feature>
<dbReference type="AlphaFoldDB" id="R4KS96"/>
<keyword evidence="10" id="KW-1185">Reference proteome</keyword>
<feature type="transmembrane region" description="Helical" evidence="8">
    <location>
        <begin position="269"/>
        <end position="286"/>
    </location>
</feature>
<evidence type="ECO:0000256" key="5">
    <source>
        <dbReference type="ARBA" id="ARBA00022989"/>
    </source>
</evidence>
<comment type="subcellular location">
    <subcellularLocation>
        <location evidence="1">Membrane</location>
        <topology evidence="1">Multi-pass membrane protein</topology>
    </subcellularLocation>
</comment>
<dbReference type="GO" id="GO:0008514">
    <property type="term" value="F:organic anion transmembrane transporter activity"/>
    <property type="evidence" value="ECO:0007669"/>
    <property type="project" value="UniProtKB-ARBA"/>
</dbReference>
<evidence type="ECO:0000256" key="2">
    <source>
        <dbReference type="ARBA" id="ARBA00006772"/>
    </source>
</evidence>
<feature type="transmembrane region" description="Helical" evidence="8">
    <location>
        <begin position="218"/>
        <end position="237"/>
    </location>
</feature>
<feature type="transmembrane region" description="Helical" evidence="8">
    <location>
        <begin position="457"/>
        <end position="481"/>
    </location>
</feature>
<gene>
    <name evidence="9" type="ORF">Desgi_4212</name>
</gene>
<sequence length="492" mass="54305">MDASKLPKIMVGPLLMLIALAVPFFGETLTPRLGFGILFWMVYWWVTAVVDMKITCLVPIIVVAFYPFIPREDVLKLYMHKDLFLIVGASLITCAWVRWDLAKRVSLNFLSYFSNNTRVQAVGWFWLCGIASFVMGNTPVGAIFAPIAVAALFYAGYKTFQQRYDSKAASNVLVAVAWGASIGGMVTPLGGGQALVTWSFLNEYVGREVFFLDWTARMLPVSLLVMTVVSLVFYYVMKPDPEEERFKGTRDFYKQELKKMGPMSFEEKFTGYGFLLIIILAIARPLYVDVLSGPWFEWLHPAHMFFIFAMLLFIVPSKKEGETLLTIPTVVQNFPAAILFIWPGAIALGRVISKTGADAVFAGWLQPIIDAGTIPAIIGISVGSTFLSQFVSDTAAAGILIPIAMEAFNNWAGLQKGSVAFIWIAGASLSWSFAVVSATGAQAMVAGFGSNIKRMFYYGLLVAFICSIVTIIYFVITVGVLKLPFYTMPPGL</sequence>
<evidence type="ECO:0000313" key="9">
    <source>
        <dbReference type="EMBL" id="AGL03465.1"/>
    </source>
</evidence>
<dbReference type="InterPro" id="IPR001898">
    <property type="entry name" value="SLC13A/DASS"/>
</dbReference>
<organism evidence="9 10">
    <name type="scientific">Desulfoscipio gibsoniae DSM 7213</name>
    <dbReference type="NCBI Taxonomy" id="767817"/>
    <lineage>
        <taxon>Bacteria</taxon>
        <taxon>Bacillati</taxon>
        <taxon>Bacillota</taxon>
        <taxon>Clostridia</taxon>
        <taxon>Eubacteriales</taxon>
        <taxon>Desulfallaceae</taxon>
        <taxon>Desulfoscipio</taxon>
    </lineage>
</organism>
<accession>R4KS96</accession>
<feature type="transmembrane region" description="Helical" evidence="8">
    <location>
        <begin position="327"/>
        <end position="352"/>
    </location>
</feature>
<proteinExistence type="inferred from homology"/>
<feature type="transmembrane region" description="Helical" evidence="8">
    <location>
        <begin position="81"/>
        <end position="99"/>
    </location>
</feature>
<dbReference type="OrthoDB" id="37272at2"/>
<dbReference type="Proteomes" id="UP000013520">
    <property type="component" value="Chromosome"/>
</dbReference>